<evidence type="ECO:0000313" key="2">
    <source>
        <dbReference type="EMBL" id="TRW21041.1"/>
    </source>
</evidence>
<feature type="signal peptide" evidence="1">
    <location>
        <begin position="1"/>
        <end position="17"/>
    </location>
</feature>
<feature type="chain" id="PRO_5022165075" evidence="1">
    <location>
        <begin position="18"/>
        <end position="158"/>
    </location>
</feature>
<accession>A0A552US36</accession>
<name>A0A552US36_9FLAO</name>
<evidence type="ECO:0000256" key="1">
    <source>
        <dbReference type="SAM" id="SignalP"/>
    </source>
</evidence>
<keyword evidence="1" id="KW-0732">Signal</keyword>
<evidence type="ECO:0000313" key="3">
    <source>
        <dbReference type="Proteomes" id="UP000320643"/>
    </source>
</evidence>
<dbReference type="Proteomes" id="UP000320643">
    <property type="component" value="Unassembled WGS sequence"/>
</dbReference>
<organism evidence="2 3">
    <name type="scientific">Flavobacterium zepuense</name>
    <dbReference type="NCBI Taxonomy" id="2593302"/>
    <lineage>
        <taxon>Bacteria</taxon>
        <taxon>Pseudomonadati</taxon>
        <taxon>Bacteroidota</taxon>
        <taxon>Flavobacteriia</taxon>
        <taxon>Flavobacteriales</taxon>
        <taxon>Flavobacteriaceae</taxon>
        <taxon>Flavobacterium</taxon>
    </lineage>
</organism>
<sequence>MKYLPVLLLLFSLTAFSQELETLKHQDTIYLVLPETDGSISKEYKTFTFSGAGNKKYGAQGYTLSEPSGGRQIHLNTQNDTSPYFMKNNITVESRLFFAQHKDAVITLEFINKYGVAAVFFDTLQIKNMGKYKFYVINEASLKDESIVLKATRPISFE</sequence>
<keyword evidence="3" id="KW-1185">Reference proteome</keyword>
<dbReference type="RefSeq" id="WP_143375342.1">
    <property type="nucleotide sequence ID" value="NZ_VJVZ01000025.1"/>
</dbReference>
<reference evidence="2 3" key="1">
    <citation type="submission" date="2019-07" db="EMBL/GenBank/DDBJ databases">
        <title>Flavobacterium sp. nov., isolated from glacier ice.</title>
        <authorList>
            <person name="Liu Q."/>
            <person name="Xin Y.-H."/>
        </authorList>
    </citation>
    <scope>NUCLEOTIDE SEQUENCE [LARGE SCALE GENOMIC DNA]</scope>
    <source>
        <strain evidence="2 3">ZT4R6</strain>
    </source>
</reference>
<dbReference type="AlphaFoldDB" id="A0A552US36"/>
<gene>
    <name evidence="2" type="ORF">FMM05_20725</name>
</gene>
<proteinExistence type="predicted"/>
<protein>
    <submittedName>
        <fullName evidence="2">Uncharacterized protein</fullName>
    </submittedName>
</protein>
<dbReference type="EMBL" id="VJVZ01000025">
    <property type="protein sequence ID" value="TRW21041.1"/>
    <property type="molecule type" value="Genomic_DNA"/>
</dbReference>
<comment type="caution">
    <text evidence="2">The sequence shown here is derived from an EMBL/GenBank/DDBJ whole genome shotgun (WGS) entry which is preliminary data.</text>
</comment>